<organism evidence="2 3">
    <name type="scientific">Lasiodiplodia theobromae</name>
    <dbReference type="NCBI Taxonomy" id="45133"/>
    <lineage>
        <taxon>Eukaryota</taxon>
        <taxon>Fungi</taxon>
        <taxon>Dikarya</taxon>
        <taxon>Ascomycota</taxon>
        <taxon>Pezizomycotina</taxon>
        <taxon>Dothideomycetes</taxon>
        <taxon>Dothideomycetes incertae sedis</taxon>
        <taxon>Botryosphaeriales</taxon>
        <taxon>Botryosphaeriaceae</taxon>
        <taxon>Lasiodiplodia</taxon>
    </lineage>
</organism>
<feature type="chain" id="PRO_5024791408" evidence="1">
    <location>
        <begin position="19"/>
        <end position="81"/>
    </location>
</feature>
<evidence type="ECO:0000256" key="1">
    <source>
        <dbReference type="SAM" id="SignalP"/>
    </source>
</evidence>
<gene>
    <name evidence="2" type="ORF">DBV05_g10379</name>
</gene>
<proteinExistence type="predicted"/>
<dbReference type="Proteomes" id="UP000325902">
    <property type="component" value="Unassembled WGS sequence"/>
</dbReference>
<dbReference type="EMBL" id="VCHE01000116">
    <property type="protein sequence ID" value="KAB2570946.1"/>
    <property type="molecule type" value="Genomic_DNA"/>
</dbReference>
<evidence type="ECO:0000313" key="3">
    <source>
        <dbReference type="Proteomes" id="UP000325902"/>
    </source>
</evidence>
<dbReference type="AlphaFoldDB" id="A0A5N5D017"/>
<comment type="caution">
    <text evidence="2">The sequence shown here is derived from an EMBL/GenBank/DDBJ whole genome shotgun (WGS) entry which is preliminary data.</text>
</comment>
<accession>A0A5N5D017</accession>
<keyword evidence="3" id="KW-1185">Reference proteome</keyword>
<dbReference type="OrthoDB" id="3446835at2759"/>
<sequence>MKFVSALIMLSMAAMGLACSSEQDCCWSTKEACYRQHGITTSSRCEKASYEDDLCYNHGVYLVDCDADCCSISKKIGIACP</sequence>
<reference evidence="2 3" key="1">
    <citation type="journal article" date="2019" name="Sci. Rep.">
        <title>A multi-omics analysis of the grapevine pathogen Lasiodiplodia theobromae reveals that temperature affects the expression of virulence- and pathogenicity-related genes.</title>
        <authorList>
            <person name="Felix C."/>
            <person name="Meneses R."/>
            <person name="Goncalves M.F.M."/>
            <person name="Tilleman L."/>
            <person name="Duarte A.S."/>
            <person name="Jorrin-Novo J.V."/>
            <person name="Van de Peer Y."/>
            <person name="Deforce D."/>
            <person name="Van Nieuwerburgh F."/>
            <person name="Esteves A.C."/>
            <person name="Alves A."/>
        </authorList>
    </citation>
    <scope>NUCLEOTIDE SEQUENCE [LARGE SCALE GENOMIC DNA]</scope>
    <source>
        <strain evidence="2 3">LA-SOL3</strain>
    </source>
</reference>
<dbReference type="PROSITE" id="PS51257">
    <property type="entry name" value="PROKAR_LIPOPROTEIN"/>
    <property type="match status" value="1"/>
</dbReference>
<feature type="signal peptide" evidence="1">
    <location>
        <begin position="1"/>
        <end position="18"/>
    </location>
</feature>
<protein>
    <submittedName>
        <fullName evidence="2">Uncharacterized protein</fullName>
    </submittedName>
</protein>
<name>A0A5N5D017_9PEZI</name>
<keyword evidence="1" id="KW-0732">Signal</keyword>
<evidence type="ECO:0000313" key="2">
    <source>
        <dbReference type="EMBL" id="KAB2570946.1"/>
    </source>
</evidence>